<dbReference type="Gene3D" id="1.20.120.720">
    <property type="entry name" value="Myosin VI head, motor domain, U50 subdomain"/>
    <property type="match status" value="1"/>
</dbReference>
<comment type="similarity">
    <text evidence="6">Belongs to the TRAFAC class myosin-kinesin ATPase superfamily. Myosin family.</text>
</comment>
<dbReference type="SMART" id="SM00139">
    <property type="entry name" value="MyTH4"/>
    <property type="match status" value="1"/>
</dbReference>
<feature type="compositionally biased region" description="Basic and acidic residues" evidence="7">
    <location>
        <begin position="195"/>
        <end position="207"/>
    </location>
</feature>
<evidence type="ECO:0000259" key="9">
    <source>
        <dbReference type="PROSITE" id="PS51016"/>
    </source>
</evidence>
<gene>
    <name evidence="11" type="ORF">FCC1311_034032</name>
</gene>
<feature type="region of interest" description="Actin-binding" evidence="6">
    <location>
        <begin position="934"/>
        <end position="956"/>
    </location>
</feature>
<dbReference type="PANTHER" id="PTHR13140:SF550">
    <property type="entry name" value="MYOSIN-IIIB ISOFORM X1"/>
    <property type="match status" value="1"/>
</dbReference>
<dbReference type="InParanoid" id="A0A2R5G864"/>
<feature type="region of interest" description="Disordered" evidence="7">
    <location>
        <begin position="1"/>
        <end position="259"/>
    </location>
</feature>
<dbReference type="Pfam" id="PF00063">
    <property type="entry name" value="Myosin_head"/>
    <property type="match status" value="1"/>
</dbReference>
<dbReference type="GO" id="GO:0005737">
    <property type="term" value="C:cytoplasm"/>
    <property type="evidence" value="ECO:0007669"/>
    <property type="project" value="TreeGrafter"/>
</dbReference>
<sequence>MSHFQPNMLGELKNRQKQTGRYVRQGSSASSGQERTFAGAGGAAPPPPPSPGFADAPPIPRRPRMDHSEMRGGDPPPPPPPSASNHVQRLSAKEASIPLPPASNATTKSSESNDLMAILAQRRAAADGLGSPEVPKPATAATATTAAVPARAVKAASPSTTFGTAADKAESSPRATLTRSSSNGSGKFAAAKIRAQREKRLAGKDDSNEGAGNARGSPLAGGASSRSEEAVLVAEPAGQARKPKRRDLEPPKDPFEEWDTYYAEGEPYYVNRKTGETTWDKPAALISAAESEALSGDFVWVAHDTLSWVPAKIVERRGPEELIVAERPQAVDESVLEPQERRRVTKKEIGPEIESTQTLTSLTNDLVQLDDVHEPAIIDLLRRRYAVDKIYTSVGDILVAVNPFKQTDLFAPSVMHKYAETGREAMELPPHPYAVINGAYRAMMEDGKDQSLLISGESGAGKTVTVKVCLEFLSEVAGSDANIEQKILAANPILEAFGNAKTVRNDNSSRFGRFMEIHFDTTSGSSKIVGAHTVNYLLEKSRVVDQAPGERNFHIFHYLTTQFSPEMQARYKVDRPAQTFNYLPDEVAEVEHHDDAKECSKMHQALSEMGFSDEEQDGLFRMAGAILHLGNVDFEEHGSTGSKVTAGSSSHLDAACDLLAVDKEQLSAALTKHVSQQRDGLLERAFNTKMASDVRNALARHLYNRLFEYIIRRINQAMLVDPNAAVRSRSGRNLNAAAAKASSTSFIGLLDIFGFEIFEMNSFEQLCINFANEKLQQMFNRHTFTLEEQTYIDEGVPFDKIEFHDSQPLLSFLGLSASGTKAVRDGVFQLLDEQTAINGTDEKFLQAVVSRHTDKRKLFSDRCKSRTAFQVFHYAGAVEYETVGFVYKNADKLYENLETAMEKSSKEIVRTIFSKGSTGATVAKTQASTFMKQLSQLEERTNATFPRYIRCVKPNAVKRPGVFDAPSCLEQLRFAGVFEAVAIRKRGYPFRKTHEGFFVMYKCIDPNAVSRADWMAARKARNFRQAAQDLLRSMSARAVPAASECHLGKTMVLYRAEQHRSLEIQRLGVLNRAAAEVQKIMRGAYVRMHVPELREARKELQAAIDSRRVADLDKALASSSGLFFKIKEAYDAEAVKEVLRLETTLAPKIADLVARTNDGDACFNDKVFDELDRICSEMTRHMKRDALAFKGNPDAGTLVERNENFHVQREVFHELSVVLGEVSRVPASATVDKVGGLLERCPAASAQGSRLRAVTQEAETVLASMKEEIALVQAAASATAACAVGAPGGGEGDNINVLGTAQHLSALCDAQGRLEAHDPASLDGVDALARVSWSRRLYEAVVTAMEVAQHADDPEWEAVERLVGEGQSVLAGENALFSFDHAQLGLISGELALRAQVDAIVRKLREGIQAVNDEPLAPALDQAHALGLESHADPEVRNEVAEAEYLLPQIRETRSKLLAAIQAVKEQLLYEALVLQSQCGWGENPDMVGHQTVVEARTLYRWVQNLTREARIAVDALEVEPCRVIVQGCEEIRLELDELSALREFLELPRDRQLLRQRDAAVALQNYRRAVAMSTAHKNLLFDSQDNSDNFALEHFPKLKSPQEFAKRFGITFSKYKVHMLHFHSPTFGKIHTSLTTIEPNAMTPDGKPLHKTACLLFKSIFGVMGDKIYENVDSLVVDLITTGLTVPDLVDEMLCQVMKQVTENPKDESEARGWNLLAMLLASFPPSSQLENYLEYFLRRAGRTRLVKILHCTLLCGPLRAAPSIQEVASQRAPGNSDVWFEGPRTQLTLAKEAFMGPVEPDQRVTDWRTEGGDEYGDAADSSGPAPAPPARGPPPARQGGTDAPPPGPPPPRRTGGGAGPPPAPPAPPGRAGSEMDSGTAGGALASAGGAPPPPPPPKKRGSARSAFSGTSDGPPAPPPPPPQRAPGGQGLGPPPPPPPKRSSGGVPPGPPPPPPQRQGSSSGYTDEDDLL</sequence>
<evidence type="ECO:0000256" key="3">
    <source>
        <dbReference type="ARBA" id="ARBA00023123"/>
    </source>
</evidence>
<feature type="binding site" evidence="6">
    <location>
        <begin position="456"/>
        <end position="463"/>
    </location>
    <ligand>
        <name>ATP</name>
        <dbReference type="ChEBI" id="CHEBI:30616"/>
    </ligand>
</feature>
<organism evidence="11 12">
    <name type="scientific">Hondaea fermentalgiana</name>
    <dbReference type="NCBI Taxonomy" id="2315210"/>
    <lineage>
        <taxon>Eukaryota</taxon>
        <taxon>Sar</taxon>
        <taxon>Stramenopiles</taxon>
        <taxon>Bigyra</taxon>
        <taxon>Labyrinthulomycetes</taxon>
        <taxon>Thraustochytrida</taxon>
        <taxon>Thraustochytriidae</taxon>
        <taxon>Hondaea</taxon>
    </lineage>
</organism>
<evidence type="ECO:0000256" key="4">
    <source>
        <dbReference type="ARBA" id="ARBA00023175"/>
    </source>
</evidence>
<protein>
    <submittedName>
        <fullName evidence="11">High molecular weight form of myosin-1</fullName>
    </submittedName>
</protein>
<dbReference type="InterPro" id="IPR000857">
    <property type="entry name" value="MyTH4_dom"/>
</dbReference>
<feature type="compositionally biased region" description="Pro residues" evidence="7">
    <location>
        <begin position="1861"/>
        <end position="1870"/>
    </location>
</feature>
<dbReference type="InterPro" id="IPR001609">
    <property type="entry name" value="Myosin_head_motor_dom-like"/>
</dbReference>
<feature type="region of interest" description="Disordered" evidence="7">
    <location>
        <begin position="1792"/>
        <end position="1973"/>
    </location>
</feature>
<evidence type="ECO:0000256" key="7">
    <source>
        <dbReference type="SAM" id="MobiDB-lite"/>
    </source>
</evidence>
<dbReference type="GO" id="GO:0005524">
    <property type="term" value="F:ATP binding"/>
    <property type="evidence" value="ECO:0007669"/>
    <property type="project" value="UniProtKB-UniRule"/>
</dbReference>
<keyword evidence="5 6" id="KW-0009">Actin-binding</keyword>
<feature type="compositionally biased region" description="Polar residues" evidence="7">
    <location>
        <begin position="25"/>
        <end position="34"/>
    </location>
</feature>
<dbReference type="InterPro" id="IPR036020">
    <property type="entry name" value="WW_dom_sf"/>
</dbReference>
<reference evidence="11 12" key="1">
    <citation type="submission" date="2017-12" db="EMBL/GenBank/DDBJ databases">
        <title>Sequencing, de novo assembly and annotation of complete genome of a new Thraustochytrid species, strain FCC1311.</title>
        <authorList>
            <person name="Sedici K."/>
            <person name="Godart F."/>
            <person name="Aiese Cigliano R."/>
            <person name="Sanseverino W."/>
            <person name="Barakat M."/>
            <person name="Ortet P."/>
            <person name="Marechal E."/>
            <person name="Cagnac O."/>
            <person name="Amato A."/>
        </authorList>
    </citation>
    <scope>NUCLEOTIDE SEQUENCE [LARGE SCALE GENOMIC DNA]</scope>
</reference>
<dbReference type="CDD" id="cd00124">
    <property type="entry name" value="MYSc"/>
    <property type="match status" value="1"/>
</dbReference>
<keyword evidence="2 6" id="KW-0067">ATP-binding</keyword>
<feature type="compositionally biased region" description="Polar residues" evidence="7">
    <location>
        <begin position="173"/>
        <end position="185"/>
    </location>
</feature>
<feature type="domain" description="Myosin motor" evidence="10">
    <location>
        <begin position="361"/>
        <end position="1067"/>
    </location>
</feature>
<dbReference type="InterPro" id="IPR027417">
    <property type="entry name" value="P-loop_NTPase"/>
</dbReference>
<dbReference type="Gene3D" id="2.20.70.10">
    <property type="match status" value="1"/>
</dbReference>
<dbReference type="GO" id="GO:0000146">
    <property type="term" value="F:microfilament motor activity"/>
    <property type="evidence" value="ECO:0007669"/>
    <property type="project" value="TreeGrafter"/>
</dbReference>
<feature type="compositionally biased region" description="Basic and acidic residues" evidence="7">
    <location>
        <begin position="1802"/>
        <end position="1813"/>
    </location>
</feature>
<evidence type="ECO:0000256" key="1">
    <source>
        <dbReference type="ARBA" id="ARBA00022741"/>
    </source>
</evidence>
<feature type="compositionally biased region" description="Pro residues" evidence="7">
    <location>
        <begin position="1845"/>
        <end position="1854"/>
    </location>
</feature>
<dbReference type="EMBL" id="BEYU01000028">
    <property type="protein sequence ID" value="GBG27180.1"/>
    <property type="molecule type" value="Genomic_DNA"/>
</dbReference>
<feature type="compositionally biased region" description="Low complexity" evidence="7">
    <location>
        <begin position="136"/>
        <end position="156"/>
    </location>
</feature>
<dbReference type="PANTHER" id="PTHR13140">
    <property type="entry name" value="MYOSIN"/>
    <property type="match status" value="1"/>
</dbReference>
<dbReference type="SUPFAM" id="SSF51045">
    <property type="entry name" value="WW domain"/>
    <property type="match status" value="1"/>
</dbReference>
<evidence type="ECO:0000313" key="12">
    <source>
        <dbReference type="Proteomes" id="UP000241890"/>
    </source>
</evidence>
<dbReference type="InterPro" id="IPR001202">
    <property type="entry name" value="WW_dom"/>
</dbReference>
<evidence type="ECO:0000256" key="5">
    <source>
        <dbReference type="ARBA" id="ARBA00023203"/>
    </source>
</evidence>
<dbReference type="Pfam" id="PF00784">
    <property type="entry name" value="MyTH4"/>
    <property type="match status" value="1"/>
</dbReference>
<keyword evidence="3 6" id="KW-0518">Myosin</keyword>
<feature type="compositionally biased region" description="Pro residues" evidence="7">
    <location>
        <begin position="1827"/>
        <end position="1838"/>
    </location>
</feature>
<dbReference type="InterPro" id="IPR038185">
    <property type="entry name" value="MyTH4_dom_sf"/>
</dbReference>
<keyword evidence="4 6" id="KW-0505">Motor protein</keyword>
<dbReference type="OrthoDB" id="6108017at2759"/>
<evidence type="ECO:0000259" key="8">
    <source>
        <dbReference type="PROSITE" id="PS50020"/>
    </source>
</evidence>
<dbReference type="Gene3D" id="1.20.5.4820">
    <property type="match status" value="1"/>
</dbReference>
<accession>A0A2R5G864</accession>
<dbReference type="CDD" id="cd00201">
    <property type="entry name" value="WW"/>
    <property type="match status" value="1"/>
</dbReference>
<dbReference type="GO" id="GO:0016459">
    <property type="term" value="C:myosin complex"/>
    <property type="evidence" value="ECO:0007669"/>
    <property type="project" value="UniProtKB-KW"/>
</dbReference>
<dbReference type="Gene3D" id="3.40.850.10">
    <property type="entry name" value="Kinesin motor domain"/>
    <property type="match status" value="1"/>
</dbReference>
<dbReference type="PROSITE" id="PS51456">
    <property type="entry name" value="MYOSIN_MOTOR"/>
    <property type="match status" value="1"/>
</dbReference>
<keyword evidence="12" id="KW-1185">Reference proteome</keyword>
<feature type="compositionally biased region" description="Pro residues" evidence="7">
    <location>
        <begin position="1916"/>
        <end position="1926"/>
    </location>
</feature>
<dbReference type="Gene3D" id="1.10.10.820">
    <property type="match status" value="1"/>
</dbReference>
<evidence type="ECO:0000256" key="2">
    <source>
        <dbReference type="ARBA" id="ARBA00022840"/>
    </source>
</evidence>
<dbReference type="GO" id="GO:0016020">
    <property type="term" value="C:membrane"/>
    <property type="evidence" value="ECO:0007669"/>
    <property type="project" value="TreeGrafter"/>
</dbReference>
<dbReference type="PROSITE" id="PS51016">
    <property type="entry name" value="MYTH4"/>
    <property type="match status" value="1"/>
</dbReference>
<keyword evidence="1 6" id="KW-0547">Nucleotide-binding</keyword>
<dbReference type="PROSITE" id="PS50096">
    <property type="entry name" value="IQ"/>
    <property type="match status" value="1"/>
</dbReference>
<feature type="compositionally biased region" description="Polar residues" evidence="7">
    <location>
        <begin position="103"/>
        <end position="113"/>
    </location>
</feature>
<dbReference type="PROSITE" id="PS50020">
    <property type="entry name" value="WW_DOMAIN_2"/>
    <property type="match status" value="1"/>
</dbReference>
<proteinExistence type="inferred from homology"/>
<dbReference type="Proteomes" id="UP000241890">
    <property type="component" value="Unassembled WGS sequence"/>
</dbReference>
<feature type="compositionally biased region" description="Pro residues" evidence="7">
    <location>
        <begin position="1949"/>
        <end position="1958"/>
    </location>
</feature>
<dbReference type="SUPFAM" id="SSF52540">
    <property type="entry name" value="P-loop containing nucleoside triphosphate hydrolases"/>
    <property type="match status" value="1"/>
</dbReference>
<name>A0A2R5G864_9STRA</name>
<evidence type="ECO:0000313" key="11">
    <source>
        <dbReference type="EMBL" id="GBG27180.1"/>
    </source>
</evidence>
<feature type="domain" description="MyTH4" evidence="9">
    <location>
        <begin position="1633"/>
        <end position="1773"/>
    </location>
</feature>
<dbReference type="PRINTS" id="PR00193">
    <property type="entry name" value="MYOSINHEAVY"/>
</dbReference>
<evidence type="ECO:0000256" key="6">
    <source>
        <dbReference type="PROSITE-ProRule" id="PRU00782"/>
    </source>
</evidence>
<dbReference type="SMART" id="SM00456">
    <property type="entry name" value="WW"/>
    <property type="match status" value="1"/>
</dbReference>
<feature type="compositionally biased region" description="Basic and acidic residues" evidence="7">
    <location>
        <begin position="63"/>
        <end position="72"/>
    </location>
</feature>
<feature type="domain" description="WW" evidence="8">
    <location>
        <begin position="258"/>
        <end position="284"/>
    </location>
</feature>
<dbReference type="GO" id="GO:0007015">
    <property type="term" value="P:actin filament organization"/>
    <property type="evidence" value="ECO:0007669"/>
    <property type="project" value="TreeGrafter"/>
</dbReference>
<dbReference type="InterPro" id="IPR036961">
    <property type="entry name" value="Kinesin_motor_dom_sf"/>
</dbReference>
<dbReference type="GO" id="GO:0051015">
    <property type="term" value="F:actin filament binding"/>
    <property type="evidence" value="ECO:0007669"/>
    <property type="project" value="TreeGrafter"/>
</dbReference>
<evidence type="ECO:0000259" key="10">
    <source>
        <dbReference type="PROSITE" id="PS51456"/>
    </source>
</evidence>
<dbReference type="FunCoup" id="A0A2R5G864">
    <property type="interactions" value="10"/>
</dbReference>
<feature type="compositionally biased region" description="Basic and acidic residues" evidence="7">
    <location>
        <begin position="246"/>
        <end position="255"/>
    </location>
</feature>
<dbReference type="SMART" id="SM00242">
    <property type="entry name" value="MYSc"/>
    <property type="match status" value="1"/>
</dbReference>
<dbReference type="Gene3D" id="1.20.58.530">
    <property type="match status" value="1"/>
</dbReference>
<dbReference type="Gene3D" id="1.25.40.530">
    <property type="entry name" value="MyTH4 domain"/>
    <property type="match status" value="1"/>
</dbReference>
<comment type="caution">
    <text evidence="11">The sequence shown here is derived from an EMBL/GenBank/DDBJ whole genome shotgun (WGS) entry which is preliminary data.</text>
</comment>
<dbReference type="PROSITE" id="PS01159">
    <property type="entry name" value="WW_DOMAIN_1"/>
    <property type="match status" value="1"/>
</dbReference>